<dbReference type="CDD" id="cd01335">
    <property type="entry name" value="Radical_SAM"/>
    <property type="match status" value="1"/>
</dbReference>
<dbReference type="GO" id="GO:0046872">
    <property type="term" value="F:metal ion binding"/>
    <property type="evidence" value="ECO:0007669"/>
    <property type="project" value="UniProtKB-KW"/>
</dbReference>
<reference evidence="8" key="1">
    <citation type="submission" date="2017-10" db="EMBL/GenBank/DDBJ databases">
        <authorList>
            <person name="Kravchenko I.K."/>
            <person name="Grouzdev D.S."/>
        </authorList>
    </citation>
    <scope>NUCLEOTIDE SEQUENCE [LARGE SCALE GENOMIC DNA]</scope>
    <source>
        <strain evidence="8">B2</strain>
    </source>
</reference>
<dbReference type="Gene3D" id="3.20.20.70">
    <property type="entry name" value="Aldolase class I"/>
    <property type="match status" value="1"/>
</dbReference>
<evidence type="ECO:0000259" key="6">
    <source>
        <dbReference type="Pfam" id="PF04055"/>
    </source>
</evidence>
<keyword evidence="4" id="KW-0408">Iron</keyword>
<dbReference type="InterPro" id="IPR050377">
    <property type="entry name" value="Radical_SAM_PqqE_MftC-like"/>
</dbReference>
<feature type="domain" description="Radical SAM core" evidence="6">
    <location>
        <begin position="6"/>
        <end position="134"/>
    </location>
</feature>
<evidence type="ECO:0000313" key="8">
    <source>
        <dbReference type="Proteomes" id="UP000225379"/>
    </source>
</evidence>
<keyword evidence="5" id="KW-0411">Iron-sulfur</keyword>
<protein>
    <recommendedName>
        <fullName evidence="6">Radical SAM core domain-containing protein</fullName>
    </recommendedName>
</protein>
<dbReference type="EMBL" id="PDKW01000036">
    <property type="protein sequence ID" value="PGH59296.1"/>
    <property type="molecule type" value="Genomic_DNA"/>
</dbReference>
<evidence type="ECO:0000313" key="7">
    <source>
        <dbReference type="EMBL" id="PGH59296.1"/>
    </source>
</evidence>
<dbReference type="SFLD" id="SFLDS00029">
    <property type="entry name" value="Radical_SAM"/>
    <property type="match status" value="1"/>
</dbReference>
<keyword evidence="8" id="KW-1185">Reference proteome</keyword>
<dbReference type="GO" id="GO:0051536">
    <property type="term" value="F:iron-sulfur cluster binding"/>
    <property type="evidence" value="ECO:0007669"/>
    <property type="project" value="UniProtKB-KW"/>
</dbReference>
<dbReference type="AlphaFoldDB" id="A0A2B8BKH8"/>
<dbReference type="InterPro" id="IPR058240">
    <property type="entry name" value="rSAM_sf"/>
</dbReference>
<organism evidence="7 8">
    <name type="scientific">Azospirillum palustre</name>
    <dbReference type="NCBI Taxonomy" id="2044885"/>
    <lineage>
        <taxon>Bacteria</taxon>
        <taxon>Pseudomonadati</taxon>
        <taxon>Pseudomonadota</taxon>
        <taxon>Alphaproteobacteria</taxon>
        <taxon>Rhodospirillales</taxon>
        <taxon>Azospirillaceae</taxon>
        <taxon>Azospirillum</taxon>
    </lineage>
</organism>
<evidence type="ECO:0000256" key="3">
    <source>
        <dbReference type="ARBA" id="ARBA00022723"/>
    </source>
</evidence>
<accession>A0A2B8BKH8</accession>
<gene>
    <name evidence="7" type="ORF">CRT60_01305</name>
</gene>
<comment type="caution">
    <text evidence="7">The sequence shown here is derived from an EMBL/GenBank/DDBJ whole genome shotgun (WGS) entry which is preliminary data.</text>
</comment>
<dbReference type="GO" id="GO:0003824">
    <property type="term" value="F:catalytic activity"/>
    <property type="evidence" value="ECO:0007669"/>
    <property type="project" value="InterPro"/>
</dbReference>
<comment type="cofactor">
    <cofactor evidence="1">
        <name>[4Fe-4S] cluster</name>
        <dbReference type="ChEBI" id="CHEBI:49883"/>
    </cofactor>
</comment>
<dbReference type="InterPro" id="IPR013785">
    <property type="entry name" value="Aldolase_TIM"/>
</dbReference>
<sequence length="405" mass="46591">MLYYFNFGFACNLSCIQCIQVPYRTTNKKQLKAETLFSWKDAFRSALEVRVIGGEVFVLPEAIKFIRWFIDQDDLEDVTLGIITNGSLLHKHLNTLKRKRKLVLSFSLDSVGESYEEIRTGGVWKQVAENIAEFLSVAQEEGREWSGAIGSGLMRTGLRHLPDLAAWAMDNRMGISFFEVGMVRGNEAVIEHESYLWNPLVLDHVPNWSEKFDQAIDIFRTHGHPHTADTLGIFQKTLHSKIERARREASDFDRWEAERETVPLFDLQPTQDSIHNLMPVVIGDALEKVLVPGPAGLCFRPTKLYDHLATEFVEIERNGDRQPLLRLTVEWPADVKPADQCWIMVQDQNFNYTNGVHQETHVGETVRLEKRIRLKDHVRRVRLILYGNEQEAKRLPLSVKVMLSP</sequence>
<keyword evidence="3" id="KW-0479">Metal-binding</keyword>
<dbReference type="SFLD" id="SFLDG01067">
    <property type="entry name" value="SPASM/twitch_domain_containing"/>
    <property type="match status" value="1"/>
</dbReference>
<dbReference type="SUPFAM" id="SSF102114">
    <property type="entry name" value="Radical SAM enzymes"/>
    <property type="match status" value="1"/>
</dbReference>
<dbReference type="Proteomes" id="UP000225379">
    <property type="component" value="Unassembled WGS sequence"/>
</dbReference>
<proteinExistence type="predicted"/>
<evidence type="ECO:0000256" key="4">
    <source>
        <dbReference type="ARBA" id="ARBA00023004"/>
    </source>
</evidence>
<dbReference type="PANTHER" id="PTHR11228:SF7">
    <property type="entry name" value="PQQA PEPTIDE CYCLASE"/>
    <property type="match status" value="1"/>
</dbReference>
<evidence type="ECO:0000256" key="5">
    <source>
        <dbReference type="ARBA" id="ARBA00023014"/>
    </source>
</evidence>
<name>A0A2B8BKH8_9PROT</name>
<evidence type="ECO:0000256" key="1">
    <source>
        <dbReference type="ARBA" id="ARBA00001966"/>
    </source>
</evidence>
<evidence type="ECO:0000256" key="2">
    <source>
        <dbReference type="ARBA" id="ARBA00022691"/>
    </source>
</evidence>
<dbReference type="PANTHER" id="PTHR11228">
    <property type="entry name" value="RADICAL SAM DOMAIN PROTEIN"/>
    <property type="match status" value="1"/>
</dbReference>
<dbReference type="Pfam" id="PF04055">
    <property type="entry name" value="Radical_SAM"/>
    <property type="match status" value="1"/>
</dbReference>
<dbReference type="InterPro" id="IPR007197">
    <property type="entry name" value="rSAM"/>
</dbReference>
<keyword evidence="2" id="KW-0949">S-adenosyl-L-methionine</keyword>